<evidence type="ECO:0000313" key="1">
    <source>
        <dbReference type="EMBL" id="RIB24227.1"/>
    </source>
</evidence>
<evidence type="ECO:0000313" key="2">
    <source>
        <dbReference type="Proteomes" id="UP000266673"/>
    </source>
</evidence>
<reference evidence="1 2" key="1">
    <citation type="submission" date="2018-06" db="EMBL/GenBank/DDBJ databases">
        <title>Comparative genomics reveals the genomic features of Rhizophagus irregularis, R. cerebriforme, R. diaphanum and Gigaspora rosea, and their symbiotic lifestyle signature.</title>
        <authorList>
            <person name="Morin E."/>
            <person name="San Clemente H."/>
            <person name="Chen E.C.H."/>
            <person name="De La Providencia I."/>
            <person name="Hainaut M."/>
            <person name="Kuo A."/>
            <person name="Kohler A."/>
            <person name="Murat C."/>
            <person name="Tang N."/>
            <person name="Roy S."/>
            <person name="Loubradou J."/>
            <person name="Henrissat B."/>
            <person name="Grigoriev I.V."/>
            <person name="Corradi N."/>
            <person name="Roux C."/>
            <person name="Martin F.M."/>
        </authorList>
    </citation>
    <scope>NUCLEOTIDE SEQUENCE [LARGE SCALE GENOMIC DNA]</scope>
    <source>
        <strain evidence="1 2">DAOM 194757</strain>
    </source>
</reference>
<dbReference type="Proteomes" id="UP000266673">
    <property type="component" value="Unassembled WGS sequence"/>
</dbReference>
<comment type="caution">
    <text evidence="1">The sequence shown here is derived from an EMBL/GenBank/DDBJ whole genome shotgun (WGS) entry which is preliminary data.</text>
</comment>
<proteinExistence type="predicted"/>
<dbReference type="OrthoDB" id="2432901at2759"/>
<keyword evidence="2" id="KW-1185">Reference proteome</keyword>
<protein>
    <submittedName>
        <fullName evidence="1">Uncharacterized protein</fullName>
    </submittedName>
</protein>
<sequence length="131" mass="15392">MEHAILIEVLNQITPFLEETELYLEIWIDGDLDSNKTLADQKNIWFHAFKDHIMRCFRGYIYSAAFQKAAQDNDAPSENEMKKMQIEGLINHLQNNHLGCWPEMYWTKDDPKIILQELTLCDSSKGQINKF</sequence>
<dbReference type="STRING" id="44941.A0A397VSB5"/>
<dbReference type="EMBL" id="QKWP01000225">
    <property type="protein sequence ID" value="RIB24227.1"/>
    <property type="molecule type" value="Genomic_DNA"/>
</dbReference>
<gene>
    <name evidence="1" type="ORF">C2G38_2032054</name>
</gene>
<name>A0A397VSB5_9GLOM</name>
<accession>A0A397VSB5</accession>
<dbReference type="AlphaFoldDB" id="A0A397VSB5"/>
<organism evidence="1 2">
    <name type="scientific">Gigaspora rosea</name>
    <dbReference type="NCBI Taxonomy" id="44941"/>
    <lineage>
        <taxon>Eukaryota</taxon>
        <taxon>Fungi</taxon>
        <taxon>Fungi incertae sedis</taxon>
        <taxon>Mucoromycota</taxon>
        <taxon>Glomeromycotina</taxon>
        <taxon>Glomeromycetes</taxon>
        <taxon>Diversisporales</taxon>
        <taxon>Gigasporaceae</taxon>
        <taxon>Gigaspora</taxon>
    </lineage>
</organism>